<dbReference type="Gene3D" id="1.20.5.1890">
    <property type="match status" value="1"/>
</dbReference>
<dbReference type="AlphaFoldDB" id="A0A498SZ33"/>
<evidence type="ECO:0000313" key="2">
    <source>
        <dbReference type="EMBL" id="VBB35566.1"/>
    </source>
</evidence>
<keyword evidence="3" id="KW-1185">Reference proteome</keyword>
<evidence type="ECO:0000256" key="1">
    <source>
        <dbReference type="SAM" id="Phobius"/>
    </source>
</evidence>
<keyword evidence="1" id="KW-1133">Transmembrane helix</keyword>
<protein>
    <submittedName>
        <fullName evidence="2">Uncharacterized protein</fullName>
    </submittedName>
</protein>
<evidence type="ECO:0000313" key="3">
    <source>
        <dbReference type="Proteomes" id="UP000276991"/>
    </source>
</evidence>
<dbReference type="EMBL" id="UPTC01006516">
    <property type="protein sequence ID" value="VBB35566.1"/>
    <property type="molecule type" value="Genomic_DNA"/>
</dbReference>
<feature type="transmembrane region" description="Helical" evidence="1">
    <location>
        <begin position="177"/>
        <end position="196"/>
    </location>
</feature>
<name>A0A498SZ33_ACAVI</name>
<accession>A0A498SZ33</accession>
<dbReference type="Proteomes" id="UP000276991">
    <property type="component" value="Unassembled WGS sequence"/>
</dbReference>
<reference evidence="2 3" key="1">
    <citation type="submission" date="2018-08" db="EMBL/GenBank/DDBJ databases">
        <authorList>
            <person name="Laetsch R D."/>
            <person name="Stevens L."/>
            <person name="Kumar S."/>
            <person name="Blaxter L. M."/>
        </authorList>
    </citation>
    <scope>NUCLEOTIDE SEQUENCE [LARGE SCALE GENOMIC DNA]</scope>
</reference>
<dbReference type="OrthoDB" id="5847693at2759"/>
<gene>
    <name evidence="2" type="ORF">NAV_LOCUS10357</name>
</gene>
<keyword evidence="1" id="KW-0472">Membrane</keyword>
<dbReference type="STRING" id="6277.A0A498SZ33"/>
<proteinExistence type="predicted"/>
<organism evidence="2 3">
    <name type="scientific">Acanthocheilonema viteae</name>
    <name type="common">Filarial nematode worm</name>
    <name type="synonym">Dipetalonema viteae</name>
    <dbReference type="NCBI Taxonomy" id="6277"/>
    <lineage>
        <taxon>Eukaryota</taxon>
        <taxon>Metazoa</taxon>
        <taxon>Ecdysozoa</taxon>
        <taxon>Nematoda</taxon>
        <taxon>Chromadorea</taxon>
        <taxon>Rhabditida</taxon>
        <taxon>Spirurina</taxon>
        <taxon>Spiruromorpha</taxon>
        <taxon>Filarioidea</taxon>
        <taxon>Onchocercidae</taxon>
        <taxon>Acanthocheilonema</taxon>
    </lineage>
</organism>
<sequence length="200" mass="23282">MKETDDEEENKSSKFDPVNIKFQYIFDVLNLQLKQQLIETQRRSCENRNNLLLIIEWLSTSNPTLAARLLLQRSDIIAKRVNDKLLVALCNVNKSEWKKVEFQAGIVSTFEIERINGELEILAQRYEIINLKTNLPKPESLWTELDQQGEDLIEQFTAQFEKTTETIEELAQIIAHWKFIITGVISSVTLIMIIVVELKF</sequence>
<keyword evidence="1" id="KW-0812">Transmembrane</keyword>
<feature type="non-terminal residue" evidence="2">
    <location>
        <position position="1"/>
    </location>
</feature>
<feature type="non-terminal residue" evidence="2">
    <location>
        <position position="200"/>
    </location>
</feature>